<organism evidence="2 3">
    <name type="scientific">Acorus gramineus</name>
    <name type="common">Dwarf sweet flag</name>
    <dbReference type="NCBI Taxonomy" id="55184"/>
    <lineage>
        <taxon>Eukaryota</taxon>
        <taxon>Viridiplantae</taxon>
        <taxon>Streptophyta</taxon>
        <taxon>Embryophyta</taxon>
        <taxon>Tracheophyta</taxon>
        <taxon>Spermatophyta</taxon>
        <taxon>Magnoliopsida</taxon>
        <taxon>Liliopsida</taxon>
        <taxon>Acoraceae</taxon>
        <taxon>Acorus</taxon>
    </lineage>
</organism>
<dbReference type="PANTHER" id="PTHR34779">
    <property type="entry name" value="OS09G0542900 PROTEIN"/>
    <property type="match status" value="1"/>
</dbReference>
<feature type="region of interest" description="Disordered" evidence="1">
    <location>
        <begin position="118"/>
        <end position="142"/>
    </location>
</feature>
<dbReference type="EMBL" id="JAUJYN010000004">
    <property type="protein sequence ID" value="KAK1273988.1"/>
    <property type="molecule type" value="Genomic_DNA"/>
</dbReference>
<dbReference type="Proteomes" id="UP001179952">
    <property type="component" value="Unassembled WGS sequence"/>
</dbReference>
<sequence>MEKPMKTKQNLFNLLPKPTRFSIPKALNFSPKNRHKRRSSAQIVSIIPPEARRKPRQAGGVGGDASRSSLDGYQEPKSPKVSCIGKIKNKKPPSSEPKPPKPKKPCFSIKRVFCARASKEPTAVRPPPAAAAAAAAEEDEPAPLLRKMRRFASGRDALGGFDWRAHVGDDDGGFDEEGDFGVAHSAPMVRGGGGGVGLEAKKEVNLWKRRTVACPRPLKVKPL</sequence>
<proteinExistence type="predicted"/>
<evidence type="ECO:0000313" key="3">
    <source>
        <dbReference type="Proteomes" id="UP001179952"/>
    </source>
</evidence>
<dbReference type="PANTHER" id="PTHR34779:SF1">
    <property type="entry name" value="OS09G0542900 PROTEIN"/>
    <property type="match status" value="1"/>
</dbReference>
<evidence type="ECO:0000313" key="2">
    <source>
        <dbReference type="EMBL" id="KAK1273988.1"/>
    </source>
</evidence>
<feature type="region of interest" description="Disordered" evidence="1">
    <location>
        <begin position="22"/>
        <end position="106"/>
    </location>
</feature>
<dbReference type="InterPro" id="IPR038796">
    <property type="entry name" value="At1g76070-like"/>
</dbReference>
<accession>A0AAV9BB59</accession>
<reference evidence="2" key="2">
    <citation type="submission" date="2023-06" db="EMBL/GenBank/DDBJ databases">
        <authorList>
            <person name="Ma L."/>
            <person name="Liu K.-W."/>
            <person name="Li Z."/>
            <person name="Hsiao Y.-Y."/>
            <person name="Qi Y."/>
            <person name="Fu T."/>
            <person name="Tang G."/>
            <person name="Zhang D."/>
            <person name="Sun W.-H."/>
            <person name="Liu D.-K."/>
            <person name="Li Y."/>
            <person name="Chen G.-Z."/>
            <person name="Liu X.-D."/>
            <person name="Liao X.-Y."/>
            <person name="Jiang Y.-T."/>
            <person name="Yu X."/>
            <person name="Hao Y."/>
            <person name="Huang J."/>
            <person name="Zhao X.-W."/>
            <person name="Ke S."/>
            <person name="Chen Y.-Y."/>
            <person name="Wu W.-L."/>
            <person name="Hsu J.-L."/>
            <person name="Lin Y.-F."/>
            <person name="Huang M.-D."/>
            <person name="Li C.-Y."/>
            <person name="Huang L."/>
            <person name="Wang Z.-W."/>
            <person name="Zhao X."/>
            <person name="Zhong W.-Y."/>
            <person name="Peng D.-H."/>
            <person name="Ahmad S."/>
            <person name="Lan S."/>
            <person name="Zhang J.-S."/>
            <person name="Tsai W.-C."/>
            <person name="Van De Peer Y."/>
            <person name="Liu Z.-J."/>
        </authorList>
    </citation>
    <scope>NUCLEOTIDE SEQUENCE</scope>
    <source>
        <strain evidence="2">SCP</strain>
        <tissue evidence="2">Leaves</tissue>
    </source>
</reference>
<gene>
    <name evidence="2" type="ORF">QJS04_geneDACA009676</name>
</gene>
<protein>
    <recommendedName>
        <fullName evidence="4">Syringolide-induced protein 14-1-1</fullName>
    </recommendedName>
</protein>
<dbReference type="AlphaFoldDB" id="A0AAV9BB59"/>
<name>A0AAV9BB59_ACOGR</name>
<evidence type="ECO:0008006" key="4">
    <source>
        <dbReference type="Google" id="ProtNLM"/>
    </source>
</evidence>
<evidence type="ECO:0000256" key="1">
    <source>
        <dbReference type="SAM" id="MobiDB-lite"/>
    </source>
</evidence>
<comment type="caution">
    <text evidence="2">The sequence shown here is derived from an EMBL/GenBank/DDBJ whole genome shotgun (WGS) entry which is preliminary data.</text>
</comment>
<keyword evidence="3" id="KW-1185">Reference proteome</keyword>
<reference evidence="2" key="1">
    <citation type="journal article" date="2023" name="Nat. Commun.">
        <title>Diploid and tetraploid genomes of Acorus and the evolution of monocots.</title>
        <authorList>
            <person name="Ma L."/>
            <person name="Liu K.W."/>
            <person name="Li Z."/>
            <person name="Hsiao Y.Y."/>
            <person name="Qi Y."/>
            <person name="Fu T."/>
            <person name="Tang G.D."/>
            <person name="Zhang D."/>
            <person name="Sun W.H."/>
            <person name="Liu D.K."/>
            <person name="Li Y."/>
            <person name="Chen G.Z."/>
            <person name="Liu X.D."/>
            <person name="Liao X.Y."/>
            <person name="Jiang Y.T."/>
            <person name="Yu X."/>
            <person name="Hao Y."/>
            <person name="Huang J."/>
            <person name="Zhao X.W."/>
            <person name="Ke S."/>
            <person name="Chen Y.Y."/>
            <person name="Wu W.L."/>
            <person name="Hsu J.L."/>
            <person name="Lin Y.F."/>
            <person name="Huang M.D."/>
            <person name="Li C.Y."/>
            <person name="Huang L."/>
            <person name="Wang Z.W."/>
            <person name="Zhao X."/>
            <person name="Zhong W.Y."/>
            <person name="Peng D.H."/>
            <person name="Ahmad S."/>
            <person name="Lan S."/>
            <person name="Zhang J.S."/>
            <person name="Tsai W.C."/>
            <person name="Van de Peer Y."/>
            <person name="Liu Z.J."/>
        </authorList>
    </citation>
    <scope>NUCLEOTIDE SEQUENCE</scope>
    <source>
        <strain evidence="2">SCP</strain>
    </source>
</reference>